<evidence type="ECO:0000256" key="5">
    <source>
        <dbReference type="ARBA" id="ARBA00041284"/>
    </source>
</evidence>
<dbReference type="InterPro" id="IPR038499">
    <property type="entry name" value="BRO1_sf"/>
</dbReference>
<name>A0ABQ0CJZ0_9HYPO</name>
<sequence length="990" mass="111689">MPQSPMISVPLKATSEIDWISPLKSYIRESYGDDPERYAEECATLSRLRQDMRGAGKESTSGRDMLYRYYGQLELLDLRFPVDEQHIKIAFTWYDAFTHKPTTQYSLAFEKASVIFNISAVLSCYAAFQNRAEESPLKVAYHSFQASAGMYTYINENFLHAPSFDLSRETVRTLISVMLAQAQEVFLEKQVADQKKVGLLAKLASQAGHLYGQAIEGVQDNVNRAIFEKVWLTMVQIKFNLLSSMAQYYQGMADDETNQHGVAVARLQVAETLAKEAERLSRNFPSSVPANSNLGADCGSTLLDMSKRQLSTVQDKLRETLKDNDFIYHQTVPAEASLVPIAKLPASKPIPVSELYAGQDMQRITGPDLFAKIVPMAVTESASLYDEEKAKLIRAETERVDTANGEMAASLDYLRLPGALQVLKGGVDQDIIPDEDFRQWCSDVADHENPAEIFAFLREEKESIVSTLDSSSKQLDMEESVCEKMRSKHESEWSQQPSSRLTSTLRSDIRNYREALDEAMRSDSQLATKLRQNENEFDEMRRAAQEGEVDQLFQNAVAHARARSNRVSSPSNIEPNLLDTDFGESGPSVMDQVNKVEEILKKLNLIKRERNQVLKDLKEKVHNDDISQVLILNKKSIPNYESQLFEQELGKFRQHQNRLLQANHKQSQLMKDLTATFNTLLQDKRVRSEQSKYETIQRQRSSVINKYKRAYQEFLDLEAGLQSAKNWYSEMRETVGSLNRNVETFVNNRRAEGAQLLNQIEQERAANKSSQAELEQERLRGLMERMSMEPAKTTPQPTTSGRPRPAPLFQPGQATRYPQTNFQGQYQVPTSPPPNQAKYPGYSSPPPQSTFSPPTYNPSQYGRTPGPTSPPPNQTSFGVSYMPQSPPPNQTSFGQTHQHQHHPHQTYGNYGAAQAQPQQQSQQQQKPGYVPPGFMPPPPPPGPPPLGPQQTFHYGQQGYDGQGGQGHNNQPRSAQPQQPHDPWAGLNSWK</sequence>
<dbReference type="Pfam" id="PF13949">
    <property type="entry name" value="ALIX_LYPXL_bnd"/>
    <property type="match status" value="1"/>
</dbReference>
<dbReference type="CDD" id="cd09242">
    <property type="entry name" value="BRO1_ScBro1_like"/>
    <property type="match status" value="1"/>
</dbReference>
<feature type="compositionally biased region" description="Low complexity" evidence="6">
    <location>
        <begin position="912"/>
        <end position="928"/>
    </location>
</feature>
<comment type="caution">
    <text evidence="8">The sequence shown here is derived from an EMBL/GenBank/DDBJ whole genome shotgun (WGS) entry which is preliminary data.</text>
</comment>
<dbReference type="Proteomes" id="UP001562357">
    <property type="component" value="Unassembled WGS sequence"/>
</dbReference>
<evidence type="ECO:0000256" key="1">
    <source>
        <dbReference type="ARBA" id="ARBA00004177"/>
    </source>
</evidence>
<proteinExistence type="predicted"/>
<feature type="compositionally biased region" description="Pro residues" evidence="6">
    <location>
        <begin position="929"/>
        <end position="947"/>
    </location>
</feature>
<feature type="region of interest" description="Disordered" evidence="6">
    <location>
        <begin position="561"/>
        <end position="585"/>
    </location>
</feature>
<evidence type="ECO:0000256" key="4">
    <source>
        <dbReference type="ARBA" id="ARBA00022753"/>
    </source>
</evidence>
<dbReference type="CDD" id="cd09237">
    <property type="entry name" value="V_ScBro1_like"/>
    <property type="match status" value="1"/>
</dbReference>
<dbReference type="InterPro" id="IPR025304">
    <property type="entry name" value="ALIX_V_dom"/>
</dbReference>
<evidence type="ECO:0000256" key="3">
    <source>
        <dbReference type="ARBA" id="ARBA00022490"/>
    </source>
</evidence>
<keyword evidence="3" id="KW-0963">Cytoplasm</keyword>
<evidence type="ECO:0000313" key="8">
    <source>
        <dbReference type="EMBL" id="GAB0133770.1"/>
    </source>
</evidence>
<feature type="compositionally biased region" description="Polar residues" evidence="6">
    <location>
        <begin position="565"/>
        <end position="574"/>
    </location>
</feature>
<dbReference type="Gene3D" id="1.20.120.560">
    <property type="entry name" value="alix/aip1 in complex with the ypdl late domain"/>
    <property type="match status" value="1"/>
</dbReference>
<comment type="subcellular location">
    <subcellularLocation>
        <location evidence="2">Cytoplasm</location>
    </subcellularLocation>
    <subcellularLocation>
        <location evidence="1">Endosome</location>
    </subcellularLocation>
</comment>
<evidence type="ECO:0000256" key="6">
    <source>
        <dbReference type="SAM" id="MobiDB-lite"/>
    </source>
</evidence>
<evidence type="ECO:0000259" key="7">
    <source>
        <dbReference type="PROSITE" id="PS51180"/>
    </source>
</evidence>
<dbReference type="EMBL" id="BAAFGZ010000055">
    <property type="protein sequence ID" value="GAB0133770.1"/>
    <property type="molecule type" value="Genomic_DNA"/>
</dbReference>
<dbReference type="Pfam" id="PF03097">
    <property type="entry name" value="BRO1"/>
    <property type="match status" value="1"/>
</dbReference>
<feature type="compositionally biased region" description="Polar residues" evidence="6">
    <location>
        <begin position="812"/>
        <end position="829"/>
    </location>
</feature>
<accession>A0ABQ0CJZ0</accession>
<dbReference type="PANTHER" id="PTHR23030:SF30">
    <property type="entry name" value="TYROSINE-PROTEIN PHOSPHATASE NON-RECEPTOR TYPE 23"/>
    <property type="match status" value="1"/>
</dbReference>
<reference evidence="9" key="1">
    <citation type="submission" date="2024-06" db="EMBL/GenBank/DDBJ databases">
        <title>Draft Genome Sequences of Epichloe bromicola Strains Isolated from Elymus ciliaris.</title>
        <authorList>
            <consortium name="Epichloe bromicola genome sequencing consortium"/>
            <person name="Miura A."/>
            <person name="Imano S."/>
            <person name="Ashida A."/>
            <person name="Sato I."/>
            <person name="Chiba S."/>
            <person name="Tanaka A."/>
            <person name="Camagna M."/>
            <person name="Takemoto D."/>
        </authorList>
    </citation>
    <scope>NUCLEOTIDE SEQUENCE [LARGE SCALE GENOMIC DNA]</scope>
    <source>
        <strain evidence="9">DP</strain>
    </source>
</reference>
<dbReference type="SMART" id="SM01041">
    <property type="entry name" value="BRO1"/>
    <property type="match status" value="1"/>
</dbReference>
<organism evidence="8 9">
    <name type="scientific">Epichloe bromicola</name>
    <dbReference type="NCBI Taxonomy" id="79588"/>
    <lineage>
        <taxon>Eukaryota</taxon>
        <taxon>Fungi</taxon>
        <taxon>Dikarya</taxon>
        <taxon>Ascomycota</taxon>
        <taxon>Pezizomycotina</taxon>
        <taxon>Sordariomycetes</taxon>
        <taxon>Hypocreomycetidae</taxon>
        <taxon>Hypocreales</taxon>
        <taxon>Clavicipitaceae</taxon>
        <taxon>Epichloe</taxon>
    </lineage>
</organism>
<dbReference type="PANTHER" id="PTHR23030">
    <property type="entry name" value="PCD6 INTERACTING PROTEIN-RELATED"/>
    <property type="match status" value="1"/>
</dbReference>
<evidence type="ECO:0000256" key="2">
    <source>
        <dbReference type="ARBA" id="ARBA00004496"/>
    </source>
</evidence>
<protein>
    <recommendedName>
        <fullName evidence="5">BRO domain-containing protein 1</fullName>
    </recommendedName>
</protein>
<dbReference type="Gene3D" id="1.20.140.50">
    <property type="entry name" value="alix/aip1 like domains"/>
    <property type="match status" value="1"/>
</dbReference>
<keyword evidence="9" id="KW-1185">Reference proteome</keyword>
<gene>
    <name evidence="8" type="primary">g2167</name>
    <name evidence="8" type="ORF">EsDP_00002167</name>
</gene>
<dbReference type="PROSITE" id="PS51180">
    <property type="entry name" value="BRO1"/>
    <property type="match status" value="1"/>
</dbReference>
<feature type="region of interest" description="Disordered" evidence="6">
    <location>
        <begin position="783"/>
        <end position="990"/>
    </location>
</feature>
<keyword evidence="4" id="KW-0967">Endosome</keyword>
<dbReference type="Gene3D" id="1.25.40.280">
    <property type="entry name" value="alix/aip1 like domains"/>
    <property type="match status" value="1"/>
</dbReference>
<dbReference type="InterPro" id="IPR004328">
    <property type="entry name" value="BRO1_dom"/>
</dbReference>
<evidence type="ECO:0000313" key="9">
    <source>
        <dbReference type="Proteomes" id="UP001562357"/>
    </source>
</evidence>
<feature type="domain" description="BRO1" evidence="7">
    <location>
        <begin position="5"/>
        <end position="407"/>
    </location>
</feature>